<name>A0A420EVA9_9ACTN</name>
<evidence type="ECO:0008006" key="3">
    <source>
        <dbReference type="Google" id="ProtNLM"/>
    </source>
</evidence>
<accession>A0A420EVA9</accession>
<sequence length="304" mass="33285">MRRVQRPVAAGRTVVRWDLLGVAVDFRLRCAFVAPQPPPSAVAGVALAGALGEPESRRVGEALVDEYVEHLRTCGPYVRGRRWLLEREVEARLDRMCFALAWFDRVFRDGAIAPGSPLAGSVGGGDLDALLAYVPDYAVMDLQVQVKLAERALGWLRDAADVSVCRAAPTFAGSGDVGGADADLVVDRRLVEIKSTSRPEMLKDSAIWQLAGYVLLDYDDEYRFDEVAFYMSRVGWLATWGVDEFFGLLGARSSLHQLRDEFAQQCAAAGSASITGVDGHGVRRHRRPKVNLVVADRQEGAEPK</sequence>
<evidence type="ECO:0000313" key="2">
    <source>
        <dbReference type="Proteomes" id="UP000285744"/>
    </source>
</evidence>
<dbReference type="AlphaFoldDB" id="A0A420EVA9"/>
<evidence type="ECO:0000313" key="1">
    <source>
        <dbReference type="EMBL" id="RKF24686.1"/>
    </source>
</evidence>
<reference evidence="1 2" key="1">
    <citation type="journal article" date="2018" name="Int. J. Syst. Evol. Microbiol.">
        <title>Micromonospora globbae sp. nov., an endophytic actinomycete isolated from roots of Globba winitii C. H. Wright.</title>
        <authorList>
            <person name="Kuncharoen N."/>
            <person name="Pittayakhajonwut P."/>
            <person name="Tanasupawat S."/>
        </authorList>
    </citation>
    <scope>NUCLEOTIDE SEQUENCE [LARGE SCALE GENOMIC DNA]</scope>
    <source>
        <strain evidence="1 2">WPS1-2</strain>
    </source>
</reference>
<organism evidence="1 2">
    <name type="scientific">Micromonospora globbae</name>
    <dbReference type="NCBI Taxonomy" id="1894969"/>
    <lineage>
        <taxon>Bacteria</taxon>
        <taxon>Bacillati</taxon>
        <taxon>Actinomycetota</taxon>
        <taxon>Actinomycetes</taxon>
        <taxon>Micromonosporales</taxon>
        <taxon>Micromonosporaceae</taxon>
        <taxon>Micromonospora</taxon>
    </lineage>
</organism>
<gene>
    <name evidence="1" type="ORF">D7I43_25265</name>
</gene>
<protein>
    <recommendedName>
        <fullName evidence="3">PD-(D/E)XK endonuclease-like domain-containing protein</fullName>
    </recommendedName>
</protein>
<dbReference type="Proteomes" id="UP000285744">
    <property type="component" value="Unassembled WGS sequence"/>
</dbReference>
<dbReference type="EMBL" id="RAQQ01000021">
    <property type="protein sequence ID" value="RKF24686.1"/>
    <property type="molecule type" value="Genomic_DNA"/>
</dbReference>
<proteinExistence type="predicted"/>
<comment type="caution">
    <text evidence="1">The sequence shown here is derived from an EMBL/GenBank/DDBJ whole genome shotgun (WGS) entry which is preliminary data.</text>
</comment>